<sequence length="441" mass="48658">MLSRLYTLWATLRTSLWFIPTLMGVGAIGLAILALKLDANVPEEQARRFWLHSGGPEDARNLLSTVFSSMVTMASLVISITMVVLTLAASQLGPRLVRNFMGDLRTQLVFGIFLMTIIYCLLVLRTLNSGLANAAVPHIAVTLGTALALINLFALLFFIHVLARSIISDTAIRRVDRDLRHAISGLLPKEGNKLTERRSADDVLPADFDDCMTSLWMSGEGYVQAIEYERLVRIASRHKVVIRLNFRAGHFVIRNSYRADIYPGRLLEPDLATKLEGAILIGNERTPVQDIEFAMRHLVEIALRALSSGINDPFTAIAVIDRLGASLGDLMQRELQPEVFCDEAGVVRVVGRAPSFRGFADVAFHQIRQAGATHPAVIRHMLNIIARLAVNVRLSSQRTALLDHAAIIAESGRRGAPEATDIADIERNYRAARQALTLPEC</sequence>
<proteinExistence type="predicted"/>
<dbReference type="InterPro" id="IPR018723">
    <property type="entry name" value="DUF2254_membrane"/>
</dbReference>
<comment type="caution">
    <text evidence="2">The sequence shown here is derived from an EMBL/GenBank/DDBJ whole genome shotgun (WGS) entry which is preliminary data.</text>
</comment>
<dbReference type="RefSeq" id="WP_136887305.1">
    <property type="nucleotide sequence ID" value="NZ_SUNI01000023.1"/>
</dbReference>
<name>A0A4U0R4S4_9RHOB</name>
<accession>A0A4U0R4S4</accession>
<dbReference type="AlphaFoldDB" id="A0A4U0R4S4"/>
<dbReference type="OrthoDB" id="2955631at2"/>
<feature type="transmembrane region" description="Helical" evidence="1">
    <location>
        <begin position="66"/>
        <end position="88"/>
    </location>
</feature>
<dbReference type="EMBL" id="SUNI01000023">
    <property type="protein sequence ID" value="TJZ89941.1"/>
    <property type="molecule type" value="Genomic_DNA"/>
</dbReference>
<dbReference type="Proteomes" id="UP000309747">
    <property type="component" value="Unassembled WGS sequence"/>
</dbReference>
<evidence type="ECO:0000313" key="3">
    <source>
        <dbReference type="Proteomes" id="UP000309747"/>
    </source>
</evidence>
<evidence type="ECO:0000256" key="1">
    <source>
        <dbReference type="SAM" id="Phobius"/>
    </source>
</evidence>
<feature type="transmembrane region" description="Helical" evidence="1">
    <location>
        <begin position="139"/>
        <end position="163"/>
    </location>
</feature>
<feature type="transmembrane region" description="Helical" evidence="1">
    <location>
        <begin position="108"/>
        <end position="127"/>
    </location>
</feature>
<keyword evidence="3" id="KW-1185">Reference proteome</keyword>
<evidence type="ECO:0000313" key="2">
    <source>
        <dbReference type="EMBL" id="TJZ89941.1"/>
    </source>
</evidence>
<feature type="transmembrane region" description="Helical" evidence="1">
    <location>
        <begin position="12"/>
        <end position="35"/>
    </location>
</feature>
<gene>
    <name evidence="2" type="ORF">FA743_17210</name>
</gene>
<protein>
    <submittedName>
        <fullName evidence="2">DUF2254 domain-containing protein</fullName>
    </submittedName>
</protein>
<keyword evidence="1" id="KW-0812">Transmembrane</keyword>
<dbReference type="Pfam" id="PF10011">
    <property type="entry name" value="DUF2254"/>
    <property type="match status" value="1"/>
</dbReference>
<reference evidence="2 3" key="1">
    <citation type="submission" date="2019-04" db="EMBL/GenBank/DDBJ databases">
        <authorList>
            <person name="Li J."/>
        </authorList>
    </citation>
    <scope>NUCLEOTIDE SEQUENCE [LARGE SCALE GENOMIC DNA]</scope>
    <source>
        <strain evidence="2 3">KCTC 42687</strain>
    </source>
</reference>
<keyword evidence="1" id="KW-0472">Membrane</keyword>
<keyword evidence="1" id="KW-1133">Transmembrane helix</keyword>
<organism evidence="2 3">
    <name type="scientific">Paracoccus gahaiensis</name>
    <dbReference type="NCBI Taxonomy" id="1706839"/>
    <lineage>
        <taxon>Bacteria</taxon>
        <taxon>Pseudomonadati</taxon>
        <taxon>Pseudomonadota</taxon>
        <taxon>Alphaproteobacteria</taxon>
        <taxon>Rhodobacterales</taxon>
        <taxon>Paracoccaceae</taxon>
        <taxon>Paracoccus</taxon>
    </lineage>
</organism>